<keyword evidence="2" id="KW-0805">Transcription regulation</keyword>
<dbReference type="GO" id="GO:0003700">
    <property type="term" value="F:DNA-binding transcription factor activity"/>
    <property type="evidence" value="ECO:0007669"/>
    <property type="project" value="InterPro"/>
</dbReference>
<accession>A0A4Q9QUI3</accession>
<keyword evidence="4" id="KW-0804">Transcription</keyword>
<evidence type="ECO:0000256" key="3">
    <source>
        <dbReference type="ARBA" id="ARBA00023125"/>
    </source>
</evidence>
<dbReference type="InterPro" id="IPR005119">
    <property type="entry name" value="LysR_subst-bd"/>
</dbReference>
<evidence type="ECO:0000256" key="4">
    <source>
        <dbReference type="ARBA" id="ARBA00023163"/>
    </source>
</evidence>
<organism evidence="6 7">
    <name type="scientific">Phytopseudomonas dryadis</name>
    <dbReference type="NCBI Taxonomy" id="2487520"/>
    <lineage>
        <taxon>Bacteria</taxon>
        <taxon>Pseudomonadati</taxon>
        <taxon>Pseudomonadota</taxon>
        <taxon>Gammaproteobacteria</taxon>
        <taxon>Pseudomonadales</taxon>
        <taxon>Pseudomonadaceae</taxon>
        <taxon>Phytopseudomonas</taxon>
    </lineage>
</organism>
<dbReference type="InterPro" id="IPR000847">
    <property type="entry name" value="LysR_HTH_N"/>
</dbReference>
<keyword evidence="3" id="KW-0238">DNA-binding</keyword>
<dbReference type="InterPro" id="IPR036390">
    <property type="entry name" value="WH_DNA-bd_sf"/>
</dbReference>
<dbReference type="Pfam" id="PF00126">
    <property type="entry name" value="HTH_1"/>
    <property type="match status" value="1"/>
</dbReference>
<dbReference type="SUPFAM" id="SSF46785">
    <property type="entry name" value="Winged helix' DNA-binding domain"/>
    <property type="match status" value="1"/>
</dbReference>
<dbReference type="PROSITE" id="PS50931">
    <property type="entry name" value="HTH_LYSR"/>
    <property type="match status" value="1"/>
</dbReference>
<dbReference type="Gene3D" id="1.10.10.10">
    <property type="entry name" value="Winged helix-like DNA-binding domain superfamily/Winged helix DNA-binding domain"/>
    <property type="match status" value="1"/>
</dbReference>
<dbReference type="CDD" id="cd08422">
    <property type="entry name" value="PBP2_CrgA_like"/>
    <property type="match status" value="1"/>
</dbReference>
<reference evidence="6 7" key="1">
    <citation type="submission" date="2018-06" db="EMBL/GenBank/DDBJ databases">
        <title>Three novel Pseudomonas species isolated from symptomatic oak.</title>
        <authorList>
            <person name="Bueno-Gonzalez V."/>
            <person name="Brady C."/>
        </authorList>
    </citation>
    <scope>NUCLEOTIDE SEQUENCE [LARGE SCALE GENOMIC DNA]</scope>
    <source>
        <strain evidence="6 7">P6B</strain>
    </source>
</reference>
<dbReference type="FunFam" id="1.10.10.10:FF:000001">
    <property type="entry name" value="LysR family transcriptional regulator"/>
    <property type="match status" value="1"/>
</dbReference>
<feature type="domain" description="HTH lysR-type" evidence="5">
    <location>
        <begin position="4"/>
        <end position="61"/>
    </location>
</feature>
<evidence type="ECO:0000259" key="5">
    <source>
        <dbReference type="PROSITE" id="PS50931"/>
    </source>
</evidence>
<dbReference type="Proteomes" id="UP000293172">
    <property type="component" value="Unassembled WGS sequence"/>
</dbReference>
<dbReference type="OrthoDB" id="9786526at2"/>
<comment type="similarity">
    <text evidence="1">Belongs to the LysR transcriptional regulatory family.</text>
</comment>
<evidence type="ECO:0000256" key="2">
    <source>
        <dbReference type="ARBA" id="ARBA00023015"/>
    </source>
</evidence>
<proteinExistence type="inferred from homology"/>
<dbReference type="AlphaFoldDB" id="A0A4Q9QUI3"/>
<name>A0A4Q9QUI3_9GAMM</name>
<evidence type="ECO:0000313" key="6">
    <source>
        <dbReference type="EMBL" id="TBU86258.1"/>
    </source>
</evidence>
<dbReference type="Gene3D" id="3.40.190.290">
    <property type="match status" value="1"/>
</dbReference>
<dbReference type="PANTHER" id="PTHR30537:SF5">
    <property type="entry name" value="HTH-TYPE TRANSCRIPTIONAL ACTIVATOR TTDR-RELATED"/>
    <property type="match status" value="1"/>
</dbReference>
<gene>
    <name evidence="6" type="ORF">DNK44_23615</name>
</gene>
<dbReference type="FunFam" id="3.40.190.290:FF:000001">
    <property type="entry name" value="Transcriptional regulator, LysR family"/>
    <property type="match status" value="1"/>
</dbReference>
<dbReference type="EMBL" id="QJUL01000054">
    <property type="protein sequence ID" value="TBU86258.1"/>
    <property type="molecule type" value="Genomic_DNA"/>
</dbReference>
<protein>
    <submittedName>
        <fullName evidence="6">LysR family transcriptional regulator</fullName>
    </submittedName>
</protein>
<dbReference type="RefSeq" id="WP_131199228.1">
    <property type="nucleotide sequence ID" value="NZ_QJUL01000054.1"/>
</dbReference>
<dbReference type="InterPro" id="IPR058163">
    <property type="entry name" value="LysR-type_TF_proteobact-type"/>
</dbReference>
<evidence type="ECO:0000313" key="7">
    <source>
        <dbReference type="Proteomes" id="UP000293172"/>
    </source>
</evidence>
<evidence type="ECO:0000256" key="1">
    <source>
        <dbReference type="ARBA" id="ARBA00009437"/>
    </source>
</evidence>
<dbReference type="PANTHER" id="PTHR30537">
    <property type="entry name" value="HTH-TYPE TRANSCRIPTIONAL REGULATOR"/>
    <property type="match status" value="1"/>
</dbReference>
<dbReference type="SUPFAM" id="SSF53850">
    <property type="entry name" value="Periplasmic binding protein-like II"/>
    <property type="match status" value="1"/>
</dbReference>
<comment type="caution">
    <text evidence="6">The sequence shown here is derived from an EMBL/GenBank/DDBJ whole genome shotgun (WGS) entry which is preliminary data.</text>
</comment>
<sequence length="296" mass="32249">MAIDDLALLRLFVSVVDAGSLSAAARAAGISLPAASRRLRNLEAGLGVRLLQRTTRRQSLTEEGELLYRRAVQVLADLEQVEQQLSRQSATVSGNLKVTAPLALGRRRIAPLLANFSALHPGLHTQLDLTDTLLDLVESGTDVAIRFGGLDDSSYISRPLAPNHRVLCASPAYLQRHAVPRHPTDLLAHSCLHIGLQAQADWRFEGEEPVTVRLVPRLAANDGETVHRWALEGHGIARKSIWDVAEDLQAGRLVQVLADYPIPAAPLHAVYPHSRHLASRVRTFLDYLAAHLVGPG</sequence>
<dbReference type="GO" id="GO:0003677">
    <property type="term" value="F:DNA binding"/>
    <property type="evidence" value="ECO:0007669"/>
    <property type="project" value="UniProtKB-KW"/>
</dbReference>
<dbReference type="InterPro" id="IPR036388">
    <property type="entry name" value="WH-like_DNA-bd_sf"/>
</dbReference>
<dbReference type="Pfam" id="PF03466">
    <property type="entry name" value="LysR_substrate"/>
    <property type="match status" value="1"/>
</dbReference>